<dbReference type="Proteomes" id="UP001152622">
    <property type="component" value="Chromosome 20"/>
</dbReference>
<evidence type="ECO:0000313" key="2">
    <source>
        <dbReference type="Proteomes" id="UP001152622"/>
    </source>
</evidence>
<dbReference type="InterPro" id="IPR029392">
    <property type="entry name" value="AP-5_subunit_s1"/>
</dbReference>
<dbReference type="Pfam" id="PF15001">
    <property type="entry name" value="AP-5_subunit_s1"/>
    <property type="match status" value="1"/>
</dbReference>
<dbReference type="GO" id="GO:0005764">
    <property type="term" value="C:lysosome"/>
    <property type="evidence" value="ECO:0007669"/>
    <property type="project" value="TreeGrafter"/>
</dbReference>
<dbReference type="GO" id="GO:0030119">
    <property type="term" value="C:AP-type membrane coat adaptor complex"/>
    <property type="evidence" value="ECO:0007669"/>
    <property type="project" value="InterPro"/>
</dbReference>
<dbReference type="EMBL" id="JAINUF010000020">
    <property type="protein sequence ID" value="KAJ8336239.1"/>
    <property type="molecule type" value="Genomic_DNA"/>
</dbReference>
<sequence length="200" mass="21643">MVQCFLIHTLCPVAGLPDGGSRVLFSRVFGPEDSALTGPDPDLSPEEKRLLQKEKVAVVARQVRSACSLQREASGRPAVEAMLGEETAAMQEADSGVLRLGAGDPFPRGGCALWLAVQALGFTLVCQPHENLLLAESSLRSLARICLENLRLLGPGSEVVLKSDRIEAALHRLLPHGQLLFLNHRFGQILDKELAVYMAK</sequence>
<dbReference type="GO" id="GO:0000724">
    <property type="term" value="P:double-strand break repair via homologous recombination"/>
    <property type="evidence" value="ECO:0007669"/>
    <property type="project" value="InterPro"/>
</dbReference>
<dbReference type="PANTHER" id="PTHR16120:SF0">
    <property type="entry name" value="AP-5 COMPLEX SUBUNIT SIGMA-1"/>
    <property type="match status" value="1"/>
</dbReference>
<gene>
    <name evidence="1" type="ORF">SKAU_G00395820</name>
</gene>
<keyword evidence="2" id="KW-1185">Reference proteome</keyword>
<dbReference type="OrthoDB" id="370698at2759"/>
<protein>
    <recommendedName>
        <fullName evidence="3">AP-5 complex subunit sigma-1</fullName>
    </recommendedName>
</protein>
<dbReference type="GO" id="GO:0005770">
    <property type="term" value="C:late endosome"/>
    <property type="evidence" value="ECO:0007669"/>
    <property type="project" value="TreeGrafter"/>
</dbReference>
<dbReference type="GO" id="GO:0016197">
    <property type="term" value="P:endosomal transport"/>
    <property type="evidence" value="ECO:0007669"/>
    <property type="project" value="InterPro"/>
</dbReference>
<comment type="caution">
    <text evidence="1">The sequence shown here is derived from an EMBL/GenBank/DDBJ whole genome shotgun (WGS) entry which is preliminary data.</text>
</comment>
<dbReference type="PANTHER" id="PTHR16120">
    <property type="entry name" value="AP-5 COMPLEX SUBUNIT SIGMA-1"/>
    <property type="match status" value="1"/>
</dbReference>
<proteinExistence type="predicted"/>
<accession>A0A9Q1IE31</accession>
<organism evidence="1 2">
    <name type="scientific">Synaphobranchus kaupii</name>
    <name type="common">Kaup's arrowtooth eel</name>
    <dbReference type="NCBI Taxonomy" id="118154"/>
    <lineage>
        <taxon>Eukaryota</taxon>
        <taxon>Metazoa</taxon>
        <taxon>Chordata</taxon>
        <taxon>Craniata</taxon>
        <taxon>Vertebrata</taxon>
        <taxon>Euteleostomi</taxon>
        <taxon>Actinopterygii</taxon>
        <taxon>Neopterygii</taxon>
        <taxon>Teleostei</taxon>
        <taxon>Anguilliformes</taxon>
        <taxon>Synaphobranchidae</taxon>
        <taxon>Synaphobranchus</taxon>
    </lineage>
</organism>
<dbReference type="GO" id="GO:0005829">
    <property type="term" value="C:cytosol"/>
    <property type="evidence" value="ECO:0007669"/>
    <property type="project" value="TreeGrafter"/>
</dbReference>
<dbReference type="AlphaFoldDB" id="A0A9Q1IE31"/>
<reference evidence="1" key="1">
    <citation type="journal article" date="2023" name="Science">
        <title>Genome structures resolve the early diversification of teleost fishes.</title>
        <authorList>
            <person name="Parey E."/>
            <person name="Louis A."/>
            <person name="Montfort J."/>
            <person name="Bouchez O."/>
            <person name="Roques C."/>
            <person name="Iampietro C."/>
            <person name="Lluch J."/>
            <person name="Castinel A."/>
            <person name="Donnadieu C."/>
            <person name="Desvignes T."/>
            <person name="Floi Bucao C."/>
            <person name="Jouanno E."/>
            <person name="Wen M."/>
            <person name="Mejri S."/>
            <person name="Dirks R."/>
            <person name="Jansen H."/>
            <person name="Henkel C."/>
            <person name="Chen W.J."/>
            <person name="Zahm M."/>
            <person name="Cabau C."/>
            <person name="Klopp C."/>
            <person name="Thompson A.W."/>
            <person name="Robinson-Rechavi M."/>
            <person name="Braasch I."/>
            <person name="Lecointre G."/>
            <person name="Bobe J."/>
            <person name="Postlethwait J.H."/>
            <person name="Berthelot C."/>
            <person name="Roest Crollius H."/>
            <person name="Guiguen Y."/>
        </authorList>
    </citation>
    <scope>NUCLEOTIDE SEQUENCE</scope>
    <source>
        <strain evidence="1">WJC10195</strain>
    </source>
</reference>
<evidence type="ECO:0000313" key="1">
    <source>
        <dbReference type="EMBL" id="KAJ8336239.1"/>
    </source>
</evidence>
<evidence type="ECO:0008006" key="3">
    <source>
        <dbReference type="Google" id="ProtNLM"/>
    </source>
</evidence>
<name>A0A9Q1IE31_SYNKA</name>